<protein>
    <submittedName>
        <fullName evidence="1">Uncharacterized protein</fullName>
    </submittedName>
</protein>
<name>E6Q5S1_9ZZZZ</name>
<evidence type="ECO:0000313" key="1">
    <source>
        <dbReference type="EMBL" id="CBI02542.1"/>
    </source>
</evidence>
<dbReference type="EMBL" id="CABO01000038">
    <property type="protein sequence ID" value="CBI02542.1"/>
    <property type="molecule type" value="Genomic_DNA"/>
</dbReference>
<comment type="caution">
    <text evidence="1">The sequence shown here is derived from an EMBL/GenBank/DDBJ whole genome shotgun (WGS) entry which is preliminary data.</text>
</comment>
<proteinExistence type="predicted"/>
<reference evidence="1" key="1">
    <citation type="submission" date="2009-10" db="EMBL/GenBank/DDBJ databases">
        <title>Diversity of trophic interactions inside an arsenic-rich microbial ecosystem.</title>
        <authorList>
            <person name="Bertin P.N."/>
            <person name="Heinrich-Salmeron A."/>
            <person name="Pelletier E."/>
            <person name="Goulhen-Chollet F."/>
            <person name="Arsene-Ploetze F."/>
            <person name="Gallien S."/>
            <person name="Calteau A."/>
            <person name="Vallenet D."/>
            <person name="Casiot C."/>
            <person name="Chane-Woon-Ming B."/>
            <person name="Giloteaux L."/>
            <person name="Barakat M."/>
            <person name="Bonnefoy V."/>
            <person name="Bruneel O."/>
            <person name="Chandler M."/>
            <person name="Cleiss J."/>
            <person name="Duran R."/>
            <person name="Elbaz-Poulichet F."/>
            <person name="Fonknechten N."/>
            <person name="Lauga B."/>
            <person name="Mornico D."/>
            <person name="Ortet P."/>
            <person name="Schaeffer C."/>
            <person name="Siguier P."/>
            <person name="Alexander Thil Smith A."/>
            <person name="Van Dorsselaer A."/>
            <person name="Weissenbach J."/>
            <person name="Medigue C."/>
            <person name="Le Paslier D."/>
        </authorList>
    </citation>
    <scope>NUCLEOTIDE SEQUENCE</scope>
</reference>
<dbReference type="AlphaFoldDB" id="E6Q5S1"/>
<organism evidence="1">
    <name type="scientific">mine drainage metagenome</name>
    <dbReference type="NCBI Taxonomy" id="410659"/>
    <lineage>
        <taxon>unclassified sequences</taxon>
        <taxon>metagenomes</taxon>
        <taxon>ecological metagenomes</taxon>
    </lineage>
</organism>
<sequence length="126" mass="14305">MPTQVHTNGDAYAAIIEPPLFAFDLHKVEEALRVNHVLFSGVALTSEEIQRGVQEYRQFLANHKASGMPEKFEVPSLLVDRVWHTHMCETEQYEADCRAYFGRILHHRSEICNGNGGEGDDRPLGR</sequence>
<accession>E6Q5S1</accession>
<gene>
    <name evidence="1" type="ORF">CARN4_1204</name>
</gene>